<dbReference type="PANTHER" id="PTHR24567:SF28">
    <property type="entry name" value="LISTERIOLYSIN REGULATORY PROTEIN"/>
    <property type="match status" value="1"/>
</dbReference>
<accession>A0AAU9DD03</accession>
<dbReference type="AlphaFoldDB" id="A0AAU9DD03"/>
<evidence type="ECO:0000313" key="7">
    <source>
        <dbReference type="Proteomes" id="UP001348817"/>
    </source>
</evidence>
<dbReference type="CDD" id="cd00038">
    <property type="entry name" value="CAP_ED"/>
    <property type="match status" value="1"/>
</dbReference>
<dbReference type="PROSITE" id="PS50042">
    <property type="entry name" value="CNMP_BINDING_3"/>
    <property type="match status" value="1"/>
</dbReference>
<keyword evidence="2" id="KW-0238">DNA-binding</keyword>
<evidence type="ECO:0000256" key="2">
    <source>
        <dbReference type="ARBA" id="ARBA00023125"/>
    </source>
</evidence>
<dbReference type="GO" id="GO:0003700">
    <property type="term" value="F:DNA-binding transcription factor activity"/>
    <property type="evidence" value="ECO:0007669"/>
    <property type="project" value="TreeGrafter"/>
</dbReference>
<dbReference type="Proteomes" id="UP001348817">
    <property type="component" value="Chromosome"/>
</dbReference>
<dbReference type="SUPFAM" id="SSF46785">
    <property type="entry name" value="Winged helix' DNA-binding domain"/>
    <property type="match status" value="1"/>
</dbReference>
<reference evidence="6 7" key="1">
    <citation type="submission" date="2021-12" db="EMBL/GenBank/DDBJ databases">
        <title>Genome sequencing of bacteria with rrn-lacking chromosome and rrn-plasmid.</title>
        <authorList>
            <person name="Anda M."/>
            <person name="Iwasaki W."/>
        </authorList>
    </citation>
    <scope>NUCLEOTIDE SEQUENCE [LARGE SCALE GENOMIC DNA]</scope>
    <source>
        <strain evidence="6 7">DSM 100852</strain>
    </source>
</reference>
<dbReference type="InterPro" id="IPR012318">
    <property type="entry name" value="HTH_CRP"/>
</dbReference>
<feature type="domain" description="HTH crp-type" evidence="5">
    <location>
        <begin position="145"/>
        <end position="212"/>
    </location>
</feature>
<gene>
    <name evidence="6" type="ORF">FUAX_11720</name>
</gene>
<proteinExistence type="predicted"/>
<dbReference type="Pfam" id="PF13545">
    <property type="entry name" value="HTH_Crp_2"/>
    <property type="match status" value="1"/>
</dbReference>
<dbReference type="PROSITE" id="PS51063">
    <property type="entry name" value="HTH_CRP_2"/>
    <property type="match status" value="1"/>
</dbReference>
<dbReference type="InterPro" id="IPR018490">
    <property type="entry name" value="cNMP-bd_dom_sf"/>
</dbReference>
<keyword evidence="7" id="KW-1185">Reference proteome</keyword>
<evidence type="ECO:0000313" key="6">
    <source>
        <dbReference type="EMBL" id="BDD08740.1"/>
    </source>
</evidence>
<dbReference type="InterPro" id="IPR014710">
    <property type="entry name" value="RmlC-like_jellyroll"/>
</dbReference>
<feature type="domain" description="Cyclic nucleotide-binding" evidence="4">
    <location>
        <begin position="30"/>
        <end position="131"/>
    </location>
</feature>
<dbReference type="GO" id="GO:0003677">
    <property type="term" value="F:DNA binding"/>
    <property type="evidence" value="ECO:0007669"/>
    <property type="project" value="UniProtKB-KW"/>
</dbReference>
<name>A0AAU9DD03_9BACT</name>
<dbReference type="Pfam" id="PF00027">
    <property type="entry name" value="cNMP_binding"/>
    <property type="match status" value="1"/>
</dbReference>
<dbReference type="SUPFAM" id="SSF51206">
    <property type="entry name" value="cAMP-binding domain-like"/>
    <property type="match status" value="1"/>
</dbReference>
<dbReference type="PRINTS" id="PR00034">
    <property type="entry name" value="HTHCRP"/>
</dbReference>
<evidence type="ECO:0000256" key="3">
    <source>
        <dbReference type="ARBA" id="ARBA00023163"/>
    </source>
</evidence>
<keyword evidence="3" id="KW-0804">Transcription</keyword>
<evidence type="ECO:0000259" key="4">
    <source>
        <dbReference type="PROSITE" id="PS50042"/>
    </source>
</evidence>
<dbReference type="PANTHER" id="PTHR24567">
    <property type="entry name" value="CRP FAMILY TRANSCRIPTIONAL REGULATORY PROTEIN"/>
    <property type="match status" value="1"/>
</dbReference>
<organism evidence="6 7">
    <name type="scientific">Fulvitalea axinellae</name>
    <dbReference type="NCBI Taxonomy" id="1182444"/>
    <lineage>
        <taxon>Bacteria</taxon>
        <taxon>Pseudomonadati</taxon>
        <taxon>Bacteroidota</taxon>
        <taxon>Cytophagia</taxon>
        <taxon>Cytophagales</taxon>
        <taxon>Persicobacteraceae</taxon>
        <taxon>Fulvitalea</taxon>
    </lineage>
</organism>
<dbReference type="SMART" id="SM00419">
    <property type="entry name" value="HTH_CRP"/>
    <property type="match status" value="1"/>
</dbReference>
<evidence type="ECO:0000256" key="1">
    <source>
        <dbReference type="ARBA" id="ARBA00023015"/>
    </source>
</evidence>
<dbReference type="KEGG" id="fax:FUAX_11720"/>
<dbReference type="InterPro" id="IPR050397">
    <property type="entry name" value="Env_Response_Regulators"/>
</dbReference>
<evidence type="ECO:0000259" key="5">
    <source>
        <dbReference type="PROSITE" id="PS51063"/>
    </source>
</evidence>
<dbReference type="EMBL" id="AP025314">
    <property type="protein sequence ID" value="BDD08740.1"/>
    <property type="molecule type" value="Genomic_DNA"/>
</dbReference>
<sequence length="212" mass="24595">MAVYDPTHTYPNYLRMITEETMIRYGGQLVTIKKGAMLFDQDDSAKYYFQVSKGKVKMCNVNDEGKEFVQGIFGPGESFGEPPLFADFGYPAAAVALTEATLWRVEKNKFIELLLENPETHLEVTFALAKRLYYKSLMQREISQHQPERRILALIDYMKGEEGLKEEDDYEVPMTRQQVADMTGLRVETVIRTVKKLEKENELKIRKHKIVR</sequence>
<keyword evidence="1" id="KW-0805">Transcription regulation</keyword>
<dbReference type="SMART" id="SM00100">
    <property type="entry name" value="cNMP"/>
    <property type="match status" value="1"/>
</dbReference>
<dbReference type="Gene3D" id="2.60.120.10">
    <property type="entry name" value="Jelly Rolls"/>
    <property type="match status" value="1"/>
</dbReference>
<protein>
    <submittedName>
        <fullName evidence="6">Crp/Fnr family transcriptional regulator</fullName>
    </submittedName>
</protein>
<dbReference type="GO" id="GO:0005829">
    <property type="term" value="C:cytosol"/>
    <property type="evidence" value="ECO:0007669"/>
    <property type="project" value="TreeGrafter"/>
</dbReference>
<dbReference type="InterPro" id="IPR000595">
    <property type="entry name" value="cNMP-bd_dom"/>
</dbReference>
<dbReference type="InterPro" id="IPR036390">
    <property type="entry name" value="WH_DNA-bd_sf"/>
</dbReference>